<keyword evidence="2" id="KW-0808">Transferase</keyword>
<organism evidence="2 3">
    <name type="scientific">Roseofilum capinflatum BLCC-M114</name>
    <dbReference type="NCBI Taxonomy" id="3022440"/>
    <lineage>
        <taxon>Bacteria</taxon>
        <taxon>Bacillati</taxon>
        <taxon>Cyanobacteriota</taxon>
        <taxon>Cyanophyceae</taxon>
        <taxon>Desertifilales</taxon>
        <taxon>Desertifilaceae</taxon>
        <taxon>Roseofilum</taxon>
        <taxon>Roseofilum capinflatum</taxon>
    </lineage>
</organism>
<dbReference type="Gene3D" id="3.40.50.720">
    <property type="entry name" value="NAD(P)-binding Rossmann-like Domain"/>
    <property type="match status" value="1"/>
</dbReference>
<dbReference type="EMBL" id="JAQOSO010000019">
    <property type="protein sequence ID" value="MDJ1173338.1"/>
    <property type="molecule type" value="Genomic_DNA"/>
</dbReference>
<reference evidence="2 3" key="1">
    <citation type="submission" date="2023-01" db="EMBL/GenBank/DDBJ databases">
        <title>Novel diversity within Roseofilum (Cyanobacteria; Desertifilaceae) from marine benthic mats with descriptions of four novel species.</title>
        <authorList>
            <person name="Wang Y."/>
            <person name="Berthold D.E."/>
            <person name="Hu J."/>
            <person name="Lefler F.W."/>
            <person name="Laughinghouse H.D. IV."/>
        </authorList>
    </citation>
    <scope>NUCLEOTIDE SEQUENCE [LARGE SCALE GENOMIC DNA]</scope>
    <source>
        <strain evidence="2 3">BLCC-M114</strain>
    </source>
</reference>
<dbReference type="InterPro" id="IPR000594">
    <property type="entry name" value="ThiF_NAD_FAD-bd"/>
</dbReference>
<keyword evidence="3" id="KW-1185">Reference proteome</keyword>
<evidence type="ECO:0000313" key="2">
    <source>
        <dbReference type="EMBL" id="MDJ1173338.1"/>
    </source>
</evidence>
<accession>A0ABT7B2D9</accession>
<dbReference type="SUPFAM" id="SSF69572">
    <property type="entry name" value="Activating enzymes of the ubiquitin-like proteins"/>
    <property type="match status" value="1"/>
</dbReference>
<feature type="domain" description="THIF-type NAD/FAD binding fold" evidence="1">
    <location>
        <begin position="14"/>
        <end position="150"/>
    </location>
</feature>
<dbReference type="PANTHER" id="PTHR10953:SF247">
    <property type="entry name" value="SLL6053 PROTEIN"/>
    <property type="match status" value="1"/>
</dbReference>
<dbReference type="CDD" id="cd01483">
    <property type="entry name" value="E1_enzyme_family"/>
    <property type="match status" value="1"/>
</dbReference>
<dbReference type="RefSeq" id="WP_283765704.1">
    <property type="nucleotide sequence ID" value="NZ_JAQOSO010000019.1"/>
</dbReference>
<keyword evidence="2" id="KW-0548">Nucleotidyltransferase</keyword>
<dbReference type="InterPro" id="IPR045886">
    <property type="entry name" value="ThiF/MoeB/HesA"/>
</dbReference>
<comment type="caution">
    <text evidence="2">The sequence shown here is derived from an EMBL/GenBank/DDBJ whole genome shotgun (WGS) entry which is preliminary data.</text>
</comment>
<proteinExistence type="predicted"/>
<gene>
    <name evidence="2" type="ORF">PMG25_04455</name>
</gene>
<evidence type="ECO:0000259" key="1">
    <source>
        <dbReference type="Pfam" id="PF00899"/>
    </source>
</evidence>
<protein>
    <submittedName>
        <fullName evidence="2">ThiF family adenylyltransferase</fullName>
    </submittedName>
</protein>
<dbReference type="PANTHER" id="PTHR10953">
    <property type="entry name" value="UBIQUITIN-ACTIVATING ENZYME E1"/>
    <property type="match status" value="1"/>
</dbReference>
<dbReference type="Proteomes" id="UP001235849">
    <property type="component" value="Unassembled WGS sequence"/>
</dbReference>
<dbReference type="Pfam" id="PF00899">
    <property type="entry name" value="ThiF"/>
    <property type="match status" value="1"/>
</dbReference>
<name>A0ABT7B2D9_9CYAN</name>
<dbReference type="GO" id="GO:0016779">
    <property type="term" value="F:nucleotidyltransferase activity"/>
    <property type="evidence" value="ECO:0007669"/>
    <property type="project" value="UniProtKB-KW"/>
</dbReference>
<dbReference type="InterPro" id="IPR035985">
    <property type="entry name" value="Ubiquitin-activating_enz"/>
</dbReference>
<sequence length="211" mass="23623">MSMFFHEELHRTAAVMQRLKDFPIAICGAGALGGNLTENLARTGLTQIKVIDGDRIEERNLSTQPYYQSDVGAYKVKILTNTLYRALGISLQSINQRLTDDTVHKCLKGSSLVIDTFDNSPSRQSVKDYCSSHSIPCLHIGLASDYGEIIWNDHYRVPSPVNDDICDYPLARNLVLLTVAVASEAILRFITEQKQDSYTITFADFSIKLME</sequence>
<evidence type="ECO:0000313" key="3">
    <source>
        <dbReference type="Proteomes" id="UP001235849"/>
    </source>
</evidence>